<name>A0A183CBN1_GLOPA</name>
<reference evidence="4" key="2">
    <citation type="submission" date="2016-06" db="UniProtKB">
        <authorList>
            <consortium name="WormBaseParasite"/>
        </authorList>
    </citation>
    <scope>IDENTIFICATION</scope>
</reference>
<feature type="compositionally biased region" description="Polar residues" evidence="2">
    <location>
        <begin position="191"/>
        <end position="212"/>
    </location>
</feature>
<dbReference type="GO" id="GO:0000785">
    <property type="term" value="C:chromatin"/>
    <property type="evidence" value="ECO:0007669"/>
    <property type="project" value="TreeGrafter"/>
</dbReference>
<dbReference type="Proteomes" id="UP000050741">
    <property type="component" value="Unassembled WGS sequence"/>
</dbReference>
<evidence type="ECO:0000256" key="2">
    <source>
        <dbReference type="SAM" id="MobiDB-lite"/>
    </source>
</evidence>
<dbReference type="PANTHER" id="PTHR13992">
    <property type="entry name" value="NUCLEAR RECEPTOR CO-REPRESSOR RELATED NCOR"/>
    <property type="match status" value="1"/>
</dbReference>
<dbReference type="WBParaSite" id="GPLIN_001028200">
    <property type="protein sequence ID" value="GPLIN_001028200"/>
    <property type="gene ID" value="GPLIN_001028200"/>
</dbReference>
<evidence type="ECO:0000313" key="4">
    <source>
        <dbReference type="WBParaSite" id="GPLIN_001028200"/>
    </source>
</evidence>
<feature type="region of interest" description="Disordered" evidence="2">
    <location>
        <begin position="1167"/>
        <end position="1218"/>
    </location>
</feature>
<feature type="compositionally biased region" description="Low complexity" evidence="2">
    <location>
        <begin position="361"/>
        <end position="371"/>
    </location>
</feature>
<accession>A0A183CBN1</accession>
<keyword evidence="3" id="KW-1185">Reference proteome</keyword>
<dbReference type="GO" id="GO:0006357">
    <property type="term" value="P:regulation of transcription by RNA polymerase II"/>
    <property type="evidence" value="ECO:0007669"/>
    <property type="project" value="TreeGrafter"/>
</dbReference>
<feature type="region of interest" description="Disordered" evidence="2">
    <location>
        <begin position="510"/>
        <end position="561"/>
    </location>
</feature>
<feature type="compositionally biased region" description="Low complexity" evidence="2">
    <location>
        <begin position="1018"/>
        <end position="1028"/>
    </location>
</feature>
<feature type="region of interest" description="Disordered" evidence="2">
    <location>
        <begin position="840"/>
        <end position="882"/>
    </location>
</feature>
<feature type="region of interest" description="Disordered" evidence="2">
    <location>
        <begin position="340"/>
        <end position="371"/>
    </location>
</feature>
<feature type="region of interest" description="Disordered" evidence="2">
    <location>
        <begin position="997"/>
        <end position="1028"/>
    </location>
</feature>
<comment type="similarity">
    <text evidence="1">Belongs to the N-CoR nuclear receptor corepressors family.</text>
</comment>
<feature type="compositionally biased region" description="Basic and acidic residues" evidence="2">
    <location>
        <begin position="510"/>
        <end position="533"/>
    </location>
</feature>
<protein>
    <submittedName>
        <fullName evidence="4">Mediator complex subunit 15</fullName>
    </submittedName>
</protein>
<evidence type="ECO:0000256" key="1">
    <source>
        <dbReference type="ARBA" id="ARBA00010097"/>
    </source>
</evidence>
<feature type="region of interest" description="Disordered" evidence="2">
    <location>
        <begin position="34"/>
        <end position="55"/>
    </location>
</feature>
<proteinExistence type="inferred from homology"/>
<feature type="region of interest" description="Disordered" evidence="2">
    <location>
        <begin position="1394"/>
        <end position="1413"/>
    </location>
</feature>
<feature type="compositionally biased region" description="Polar residues" evidence="2">
    <location>
        <begin position="848"/>
        <end position="869"/>
    </location>
</feature>
<dbReference type="InterPro" id="IPR051571">
    <property type="entry name" value="N-CoR_corepressor"/>
</dbReference>
<sequence>MNYGDPAQQQQQQQQQYYVQRMPQQTQRMAFPSQQQQIQTSSAGMISQQQQPRQAMVYPSPHQQQQTMMRMPQHMYTQGMGAQQQRQQQQQQQYKNFIQNLPQNIQAQITAERDPERKTQLLHAAIQRQHQMYEQQQQQIAMMGQGTNQPGSVGMRPMTAQRMPMVQTTNGGPIFFATTTTAQQSMSQQSVQNGTTSSFVNHSSSPTPTGANYQPRPASSGHPAQMFMGSQHMTAAGAVQLRAPMPVSHPQFVQQHQQMGQSQQQFHRQFEPVPHMMSQSKQTDNLIITTVSQYQTSPAESVSAASQSRMAPLTVVKTENTAPSAAPTVTGSVRSVPGDAASFTESHPASVGAYGMGRPGSVQQQQSQQQVDTEEPEYKALLKQLCAYHADVKRLLGRFELDTLSAVDLKIKPSLINLIQVMEGTPKGGPVRKDTLPKLLRNVQTVLERYHISRNLFNVAKKLTTLAQNGTATVRGTAPATNEPVETDPWRNVRHLTITVPDSVLAILEEERGAEQRKSERPTGDGLHDKEKPTLLVGRKRIRHQHEDEGGTAATGEGSPAKKSLLERVAESFEPANVEKEKIALAPATGDGARKCANDGAEELFRINCLDGTELVLSRAVSDALSKAVGMGFEVKTDAPDIDPPISRNAPSVQVRFVLLSSTGLAGQEGTTTEADELARVSDKQSLDVLVPVDFPYSPLEQFYPHSPDPSLRMESFLERIDSGAVDMYSLDAILTEWANSSSNNQLMTDEINFIQNLPQNIQAQITAERDPERKTQLLHAAIQRQHQMYEQQQQQIAMMGQGTNQPGSVGMRPMTAQRMPMVQTTNGGPIFFATTTTAQQSMSQQSVQNGTTSSFVNHSSSPTPTGANYQPRPASSGHPAQMFMGSQHMTAAGAVQLRAPMPVSHPQFVQQHQQMGQSQQQFHRQFEPVPHMMSQSKQTDNLIITTVSQYQTSPAESVSAASQSRMAPLTVVKTENTAPSAAPTVTGSVRSVPGDAASFTESHPASVGAYGMGRPGSVQQQQSQQQVDTEEPEYKALLKQLCAYHADVKRLLGRFELDTLSAVDLKIKPSLINLIQVMEGTPKGGPVRKDTLPKLLRNVQTVLERYHISRNLFNVAKKLTTLAQNGTATVRGTAPATNEPVETDPWRNVRHLTITVPDSVLAILEEERGAEQRKSERPTGDGLHDKEKPTLLVGRKRIRHQHEDEEGTAATGEGSPAKKSLLERVAESFEPANVEKEKIALAPATGDGARKCANDGAEELFRINCLDGTELVLSRAVSDALSKAVGMGFEVKTDAPDIDPPISRNAPSVQVRFVLLSSTGLAGQEGTTTEADELSDKQSLDVLVPVDFPYSPLEQFYPHSPDPSLRMESFLERIDSGAVDMYSLDAILTEWANSSSNNQLMTDEMSESDEGN</sequence>
<feature type="compositionally biased region" description="Polar residues" evidence="2">
    <location>
        <begin position="34"/>
        <end position="53"/>
    </location>
</feature>
<reference evidence="3" key="1">
    <citation type="submission" date="2014-05" db="EMBL/GenBank/DDBJ databases">
        <title>The genome and life-stage specific transcriptomes of Globodera pallida elucidate key aspects of plant parasitism by a cyst nematode.</title>
        <authorList>
            <person name="Cotton J.A."/>
            <person name="Lilley C.J."/>
            <person name="Jones L.M."/>
            <person name="Kikuchi T."/>
            <person name="Reid A.J."/>
            <person name="Thorpe P."/>
            <person name="Tsai I.J."/>
            <person name="Beasley H."/>
            <person name="Blok V."/>
            <person name="Cock P.J.A."/>
            <person name="Van den Akker S.E."/>
            <person name="Holroyd N."/>
            <person name="Hunt M."/>
            <person name="Mantelin S."/>
            <person name="Naghra H."/>
            <person name="Pain A."/>
            <person name="Palomares-Rius J.E."/>
            <person name="Zarowiecki M."/>
            <person name="Berriman M."/>
            <person name="Jones J.T."/>
            <person name="Urwin P.E."/>
        </authorList>
    </citation>
    <scope>NUCLEOTIDE SEQUENCE [LARGE SCALE GENOMIC DNA]</scope>
    <source>
        <strain evidence="3">Lindley</strain>
    </source>
</reference>
<feature type="compositionally biased region" description="Basic and acidic residues" evidence="2">
    <location>
        <begin position="1167"/>
        <end position="1190"/>
    </location>
</feature>
<evidence type="ECO:0000313" key="3">
    <source>
        <dbReference type="Proteomes" id="UP000050741"/>
    </source>
</evidence>
<organism evidence="3 4">
    <name type="scientific">Globodera pallida</name>
    <name type="common">Potato cyst nematode worm</name>
    <name type="synonym">Heterodera pallida</name>
    <dbReference type="NCBI Taxonomy" id="36090"/>
    <lineage>
        <taxon>Eukaryota</taxon>
        <taxon>Metazoa</taxon>
        <taxon>Ecdysozoa</taxon>
        <taxon>Nematoda</taxon>
        <taxon>Chromadorea</taxon>
        <taxon>Rhabditida</taxon>
        <taxon>Tylenchina</taxon>
        <taxon>Tylenchomorpha</taxon>
        <taxon>Tylenchoidea</taxon>
        <taxon>Heteroderidae</taxon>
        <taxon>Heteroderinae</taxon>
        <taxon>Globodera</taxon>
    </lineage>
</organism>
<feature type="region of interest" description="Disordered" evidence="2">
    <location>
        <begin position="183"/>
        <end position="225"/>
    </location>
</feature>
<dbReference type="PANTHER" id="PTHR13992:SF39">
    <property type="entry name" value="SMRTER, ISOFORM G"/>
    <property type="match status" value="1"/>
</dbReference>